<gene>
    <name evidence="2" type="ORF">EZS28_026122</name>
</gene>
<dbReference type="AlphaFoldDB" id="A0A5J4V7D9"/>
<evidence type="ECO:0000313" key="2">
    <source>
        <dbReference type="EMBL" id="KAA6378354.1"/>
    </source>
</evidence>
<evidence type="ECO:0000256" key="1">
    <source>
        <dbReference type="SAM" id="MobiDB-lite"/>
    </source>
</evidence>
<reference evidence="2 3" key="1">
    <citation type="submission" date="2019-03" db="EMBL/GenBank/DDBJ databases">
        <title>Single cell metagenomics reveals metabolic interactions within the superorganism composed of flagellate Streblomastix strix and complex community of Bacteroidetes bacteria on its surface.</title>
        <authorList>
            <person name="Treitli S.C."/>
            <person name="Kolisko M."/>
            <person name="Husnik F."/>
            <person name="Keeling P."/>
            <person name="Hampl V."/>
        </authorList>
    </citation>
    <scope>NUCLEOTIDE SEQUENCE [LARGE SCALE GENOMIC DNA]</scope>
    <source>
        <strain evidence="2">ST1C</strain>
    </source>
</reference>
<proteinExistence type="predicted"/>
<protein>
    <submittedName>
        <fullName evidence="2">Uncharacterized protein</fullName>
    </submittedName>
</protein>
<comment type="caution">
    <text evidence="2">The sequence shown here is derived from an EMBL/GenBank/DDBJ whole genome shotgun (WGS) entry which is preliminary data.</text>
</comment>
<evidence type="ECO:0000313" key="3">
    <source>
        <dbReference type="Proteomes" id="UP000324800"/>
    </source>
</evidence>
<name>A0A5J4V7D9_9EUKA</name>
<dbReference type="EMBL" id="SNRW01009204">
    <property type="protein sequence ID" value="KAA6378354.1"/>
    <property type="molecule type" value="Genomic_DNA"/>
</dbReference>
<dbReference type="Proteomes" id="UP000324800">
    <property type="component" value="Unassembled WGS sequence"/>
</dbReference>
<feature type="non-terminal residue" evidence="2">
    <location>
        <position position="180"/>
    </location>
</feature>
<accession>A0A5J4V7D9</accession>
<feature type="region of interest" description="Disordered" evidence="1">
    <location>
        <begin position="122"/>
        <end position="155"/>
    </location>
</feature>
<organism evidence="2 3">
    <name type="scientific">Streblomastix strix</name>
    <dbReference type="NCBI Taxonomy" id="222440"/>
    <lineage>
        <taxon>Eukaryota</taxon>
        <taxon>Metamonada</taxon>
        <taxon>Preaxostyla</taxon>
        <taxon>Oxymonadida</taxon>
        <taxon>Streblomastigidae</taxon>
        <taxon>Streblomastix</taxon>
    </lineage>
</organism>
<sequence length="180" mass="20505">MELQCANFICARSHKTRRGTTTLDIVQQCEQPDRRIHPKSVILNFVALQANNTINIARTRRQYLRDIDQPSKHVCCTAVLRGKVNVYPNPDERRHARRTIVRHGLQRSYVTRNKAVSRIRTNAGPKKSGLGKSASRPILRNWTRSRSANPTTSNPYTKAEYLTVLRGLVTTQTSIIIAFL</sequence>
<feature type="compositionally biased region" description="Polar residues" evidence="1">
    <location>
        <begin position="142"/>
        <end position="155"/>
    </location>
</feature>